<keyword evidence="5 8" id="KW-0067">ATP-binding</keyword>
<feature type="binding site" evidence="8">
    <location>
        <position position="45"/>
    </location>
    <ligand>
        <name>L-glutamine</name>
        <dbReference type="ChEBI" id="CHEBI:58359"/>
    </ligand>
</feature>
<evidence type="ECO:0000256" key="7">
    <source>
        <dbReference type="ARBA" id="ARBA00048816"/>
    </source>
</evidence>
<comment type="catalytic activity">
    <reaction evidence="8">
        <text>L-glutamine + H2O = L-glutamate + NH4(+)</text>
        <dbReference type="Rhea" id="RHEA:15889"/>
        <dbReference type="ChEBI" id="CHEBI:15377"/>
        <dbReference type="ChEBI" id="CHEBI:28938"/>
        <dbReference type="ChEBI" id="CHEBI:29985"/>
        <dbReference type="ChEBI" id="CHEBI:58359"/>
    </reaction>
</comment>
<dbReference type="EC" id="6.3.5.5" evidence="8"/>
<dbReference type="Proteomes" id="UP000617979">
    <property type="component" value="Unassembled WGS sequence"/>
</dbReference>
<accession>A0ABQ1FWR1</accession>
<evidence type="ECO:0000313" key="10">
    <source>
        <dbReference type="EMBL" id="GGA32825.1"/>
    </source>
</evidence>
<dbReference type="InterPro" id="IPR002474">
    <property type="entry name" value="CarbamoylP_synth_ssu_N"/>
</dbReference>
<feature type="domain" description="Carbamoyl-phosphate synthase small subunit N-terminal" evidence="9">
    <location>
        <begin position="1"/>
        <end position="131"/>
    </location>
</feature>
<comment type="caution">
    <text evidence="10">The sequence shown here is derived from an EMBL/GenBank/DDBJ whole genome shotgun (WGS) entry which is preliminary data.</text>
</comment>
<dbReference type="EMBL" id="BMEX01000001">
    <property type="protein sequence ID" value="GGA32825.1"/>
    <property type="molecule type" value="Genomic_DNA"/>
</dbReference>
<dbReference type="InterPro" id="IPR050472">
    <property type="entry name" value="Anth_synth/Amidotransfase"/>
</dbReference>
<feature type="binding site" evidence="8">
    <location>
        <position position="291"/>
    </location>
    <ligand>
        <name>L-glutamine</name>
        <dbReference type="ChEBI" id="CHEBI:58359"/>
    </ligand>
</feature>
<keyword evidence="4 8" id="KW-0547">Nucleotide-binding</keyword>
<keyword evidence="8" id="KW-0665">Pyrimidine biosynthesis</keyword>
<feature type="binding site" evidence="8">
    <location>
        <position position="221"/>
    </location>
    <ligand>
        <name>L-glutamine</name>
        <dbReference type="ChEBI" id="CHEBI:58359"/>
    </ligand>
</feature>
<comment type="pathway">
    <text evidence="8">Pyrimidine metabolism; UMP biosynthesis via de novo pathway; (S)-dihydroorotate from bicarbonate: step 1/3.</text>
</comment>
<feature type="binding site" evidence="8">
    <location>
        <position position="290"/>
    </location>
    <ligand>
        <name>L-glutamine</name>
        <dbReference type="ChEBI" id="CHEBI:58359"/>
    </ligand>
</feature>
<dbReference type="Pfam" id="PF00117">
    <property type="entry name" value="GATase"/>
    <property type="match status" value="1"/>
</dbReference>
<feature type="binding site" evidence="8">
    <location>
        <position position="219"/>
    </location>
    <ligand>
        <name>L-glutamine</name>
        <dbReference type="ChEBI" id="CHEBI:58359"/>
    </ligand>
</feature>
<comment type="similarity">
    <text evidence="2 8">Belongs to the CarA family.</text>
</comment>
<dbReference type="InterPro" id="IPR029062">
    <property type="entry name" value="Class_I_gatase-like"/>
</dbReference>
<evidence type="ECO:0000256" key="4">
    <source>
        <dbReference type="ARBA" id="ARBA00022741"/>
    </source>
</evidence>
<feature type="active site" evidence="8">
    <location>
        <position position="333"/>
    </location>
</feature>
<evidence type="ECO:0000256" key="1">
    <source>
        <dbReference type="ARBA" id="ARBA00005077"/>
    </source>
</evidence>
<protein>
    <recommendedName>
        <fullName evidence="8">Carbamoyl phosphate synthase small chain</fullName>
        <ecNumber evidence="8">6.3.5.5</ecNumber>
    </recommendedName>
    <alternativeName>
        <fullName evidence="8">Carbamoyl phosphate synthetase glutamine chain</fullName>
    </alternativeName>
</protein>
<evidence type="ECO:0000256" key="2">
    <source>
        <dbReference type="ARBA" id="ARBA00007800"/>
    </source>
</evidence>
<dbReference type="PANTHER" id="PTHR43418">
    <property type="entry name" value="MULTIFUNCTIONAL TRYPTOPHAN BIOSYNTHESIS PROTEIN-RELATED"/>
    <property type="match status" value="1"/>
</dbReference>
<comment type="subunit">
    <text evidence="8">Composed of two chains; the small (or glutamine) chain promotes the hydrolysis of glutamine to ammonia, which is used by the large (or ammonia) chain to synthesize carbamoyl phosphate. Tetramer of heterodimers (alpha,beta)4.</text>
</comment>
<organism evidence="10 11">
    <name type="scientific">Kroppenstedtia guangzhouensis</name>
    <dbReference type="NCBI Taxonomy" id="1274356"/>
    <lineage>
        <taxon>Bacteria</taxon>
        <taxon>Bacillati</taxon>
        <taxon>Bacillota</taxon>
        <taxon>Bacilli</taxon>
        <taxon>Bacillales</taxon>
        <taxon>Thermoactinomycetaceae</taxon>
        <taxon>Kroppenstedtia</taxon>
    </lineage>
</organism>
<dbReference type="SUPFAM" id="SSF52021">
    <property type="entry name" value="Carbamoyl phosphate synthetase, small subunit N-terminal domain"/>
    <property type="match status" value="1"/>
</dbReference>
<dbReference type="PANTHER" id="PTHR43418:SF7">
    <property type="entry name" value="CARBAMOYL-PHOSPHATE SYNTHASE SMALL CHAIN"/>
    <property type="match status" value="1"/>
</dbReference>
<feature type="active site" evidence="8">
    <location>
        <position position="331"/>
    </location>
</feature>
<dbReference type="RefSeq" id="WP_188428851.1">
    <property type="nucleotide sequence ID" value="NZ_BMEX01000001.1"/>
</dbReference>
<dbReference type="InterPro" id="IPR017926">
    <property type="entry name" value="GATASE"/>
</dbReference>
<feature type="binding site" evidence="8">
    <location>
        <position position="288"/>
    </location>
    <ligand>
        <name>L-glutamine</name>
        <dbReference type="ChEBI" id="CHEBI:58359"/>
    </ligand>
</feature>
<dbReference type="PRINTS" id="PR00099">
    <property type="entry name" value="CPSGATASE"/>
</dbReference>
<evidence type="ECO:0000256" key="5">
    <source>
        <dbReference type="ARBA" id="ARBA00022840"/>
    </source>
</evidence>
<name>A0ABQ1FWR1_9BACL</name>
<feature type="binding site" evidence="8">
    <location>
        <position position="250"/>
    </location>
    <ligand>
        <name>L-glutamine</name>
        <dbReference type="ChEBI" id="CHEBI:58359"/>
    </ligand>
</feature>
<reference evidence="11" key="1">
    <citation type="journal article" date="2019" name="Int. J. Syst. Evol. Microbiol.">
        <title>The Global Catalogue of Microorganisms (GCM) 10K type strain sequencing project: providing services to taxonomists for standard genome sequencing and annotation.</title>
        <authorList>
            <consortium name="The Broad Institute Genomics Platform"/>
            <consortium name="The Broad Institute Genome Sequencing Center for Infectious Disease"/>
            <person name="Wu L."/>
            <person name="Ma J."/>
        </authorList>
    </citation>
    <scope>NUCLEOTIDE SEQUENCE [LARGE SCALE GENOMIC DNA]</scope>
    <source>
        <strain evidence="11">CGMCC 1.12404</strain>
    </source>
</reference>
<dbReference type="CDD" id="cd01744">
    <property type="entry name" value="GATase1_CPSase"/>
    <property type="match status" value="1"/>
</dbReference>
<keyword evidence="3 8" id="KW-0436">Ligase</keyword>
<dbReference type="Gene3D" id="3.50.30.20">
    <property type="entry name" value="Carbamoyl-phosphate synthase small subunit, N-terminal domain"/>
    <property type="match status" value="1"/>
</dbReference>
<evidence type="ECO:0000256" key="3">
    <source>
        <dbReference type="ARBA" id="ARBA00022598"/>
    </source>
</evidence>
<gene>
    <name evidence="8 10" type="primary">carA</name>
    <name evidence="10" type="ORF">GCM10007416_01830</name>
</gene>
<proteinExistence type="inferred from homology"/>
<feature type="region of interest" description="CPSase" evidence="8">
    <location>
        <begin position="1"/>
        <end position="170"/>
    </location>
</feature>
<dbReference type="PROSITE" id="PS51273">
    <property type="entry name" value="GATASE_TYPE_1"/>
    <property type="match status" value="1"/>
</dbReference>
<dbReference type="NCBIfam" id="NF009475">
    <property type="entry name" value="PRK12838.1"/>
    <property type="match status" value="1"/>
</dbReference>
<dbReference type="InterPro" id="IPR036480">
    <property type="entry name" value="CarbP_synth_ssu_N_sf"/>
</dbReference>
<comment type="function">
    <text evidence="8">Small subunit of the glutamine-dependent carbamoyl phosphate synthetase (CPSase). CPSase catalyzes the formation of carbamoyl phosphate from the ammonia moiety of glutamine, carbonate, and phosphate donated by ATP, constituting the first step of 2 biosynthetic pathways, one leading to arginine and/or urea and the other to pyrimidine nucleotides. The small subunit (glutamine amidotransferase) binds and cleaves glutamine to supply the large subunit with the substrate ammonia.</text>
</comment>
<sequence>MEARLLLEDGTRLEGQAFGAKTEKLGEVVFSTGMTGYQEVLTDPSCCGQMVIMTYPLIGNRGINRHDFESKQSFIHGLIVREHATSPNYWRNEQSLDCWLKEGGIPGIAGVDTRMLTRKIRAFGTLKGVLSTTGAPWDVLAEKLEAGSVMRDQVARVSTRTIHFSPGSGPRVVLMDFGAKYGIRRELTRRGCDVVAVPWDTSAEEIKHLGPDGILLSNGPGNPKDVPGAIATVGILLKQYRLFGIGLGHQLFALAAGADTEKMRFGHRGSNHPVKDLQSGRIHITSQNHGYTVRTDSLDQTDLTLTHIALNDGTCEGLAHKHLPAFSVQYHPEAAPGPHDSGELFDRFLKLLNLNREGMARA</sequence>
<comment type="pathway">
    <text evidence="1 8">Amino-acid biosynthesis; L-arginine biosynthesis; carbamoyl phosphate from bicarbonate: step 1/1.</text>
</comment>
<comment type="catalytic activity">
    <reaction evidence="7 8">
        <text>hydrogencarbonate + L-glutamine + 2 ATP + H2O = carbamoyl phosphate + L-glutamate + 2 ADP + phosphate + 2 H(+)</text>
        <dbReference type="Rhea" id="RHEA:18633"/>
        <dbReference type="ChEBI" id="CHEBI:15377"/>
        <dbReference type="ChEBI" id="CHEBI:15378"/>
        <dbReference type="ChEBI" id="CHEBI:17544"/>
        <dbReference type="ChEBI" id="CHEBI:29985"/>
        <dbReference type="ChEBI" id="CHEBI:30616"/>
        <dbReference type="ChEBI" id="CHEBI:43474"/>
        <dbReference type="ChEBI" id="CHEBI:58228"/>
        <dbReference type="ChEBI" id="CHEBI:58359"/>
        <dbReference type="ChEBI" id="CHEBI:456216"/>
        <dbReference type="EC" id="6.3.5.5"/>
    </reaction>
</comment>
<dbReference type="SMART" id="SM01097">
    <property type="entry name" value="CPSase_sm_chain"/>
    <property type="match status" value="1"/>
</dbReference>
<dbReference type="InterPro" id="IPR006274">
    <property type="entry name" value="CarbamoylP_synth_ssu"/>
</dbReference>
<evidence type="ECO:0000313" key="11">
    <source>
        <dbReference type="Proteomes" id="UP000617979"/>
    </source>
</evidence>
<evidence type="ECO:0000256" key="8">
    <source>
        <dbReference type="HAMAP-Rule" id="MF_01209"/>
    </source>
</evidence>
<comment type="caution">
    <text evidence="8">Lacks conserved residue(s) required for the propagation of feature annotation.</text>
</comment>
<keyword evidence="11" id="KW-1185">Reference proteome</keyword>
<dbReference type="HAMAP" id="MF_01209">
    <property type="entry name" value="CPSase_S_chain"/>
    <property type="match status" value="1"/>
</dbReference>
<dbReference type="PRINTS" id="PR00096">
    <property type="entry name" value="GATASE"/>
</dbReference>
<dbReference type="InterPro" id="IPR035686">
    <property type="entry name" value="CPSase_GATase1"/>
</dbReference>
<keyword evidence="6 8" id="KW-0315">Glutamine amidotransferase</keyword>
<keyword evidence="8" id="KW-0055">Arginine biosynthesis</keyword>
<evidence type="ECO:0000256" key="6">
    <source>
        <dbReference type="ARBA" id="ARBA00022962"/>
    </source>
</evidence>
<dbReference type="SUPFAM" id="SSF52317">
    <property type="entry name" value="Class I glutamine amidotransferase-like"/>
    <property type="match status" value="1"/>
</dbReference>
<keyword evidence="8" id="KW-0028">Amino-acid biosynthesis</keyword>
<dbReference type="Pfam" id="PF00988">
    <property type="entry name" value="CPSase_sm_chain"/>
    <property type="match status" value="1"/>
</dbReference>
<dbReference type="NCBIfam" id="TIGR01368">
    <property type="entry name" value="CPSaseIIsmall"/>
    <property type="match status" value="1"/>
</dbReference>
<feature type="binding site" evidence="8">
    <location>
        <position position="247"/>
    </location>
    <ligand>
        <name>L-glutamine</name>
        <dbReference type="ChEBI" id="CHEBI:58359"/>
    </ligand>
</feature>
<evidence type="ECO:0000259" key="9">
    <source>
        <dbReference type="SMART" id="SM01097"/>
    </source>
</evidence>
<dbReference type="Gene3D" id="3.40.50.880">
    <property type="match status" value="1"/>
</dbReference>